<protein>
    <recommendedName>
        <fullName evidence="1">DUF6908 domain-containing protein</fullName>
    </recommendedName>
</protein>
<dbReference type="STRING" id="1122189.SAMN02745165_02812"/>
<keyword evidence="3" id="KW-1185">Reference proteome</keyword>
<proteinExistence type="predicted"/>
<reference evidence="2 3" key="1">
    <citation type="submission" date="2016-11" db="EMBL/GenBank/DDBJ databases">
        <authorList>
            <person name="Jaros S."/>
            <person name="Januszkiewicz K."/>
            <person name="Wedrychowicz H."/>
        </authorList>
    </citation>
    <scope>NUCLEOTIDE SEQUENCE [LARGE SCALE GENOMIC DNA]</scope>
    <source>
        <strain evidence="2 3">DSM 5091</strain>
    </source>
</reference>
<dbReference type="AlphaFoldDB" id="A0A1M6KVR1"/>
<evidence type="ECO:0000313" key="3">
    <source>
        <dbReference type="Proteomes" id="UP000184171"/>
    </source>
</evidence>
<accession>A0A1M6KVR1</accession>
<name>A0A1M6KVR1_MALRU</name>
<dbReference type="OrthoDB" id="9815272at2"/>
<feature type="domain" description="DUF6908" evidence="1">
    <location>
        <begin position="12"/>
        <end position="131"/>
    </location>
</feature>
<dbReference type="InterPro" id="IPR054203">
    <property type="entry name" value="DUF6908"/>
</dbReference>
<dbReference type="Pfam" id="PF21849">
    <property type="entry name" value="DUF6908"/>
    <property type="match status" value="1"/>
</dbReference>
<dbReference type="EMBL" id="FQZT01000011">
    <property type="protein sequence ID" value="SHJ62960.1"/>
    <property type="molecule type" value="Genomic_DNA"/>
</dbReference>
<dbReference type="RefSeq" id="WP_084092145.1">
    <property type="nucleotide sequence ID" value="NZ_FQZT01000011.1"/>
</dbReference>
<evidence type="ECO:0000259" key="1">
    <source>
        <dbReference type="Pfam" id="PF21849"/>
    </source>
</evidence>
<dbReference type="Proteomes" id="UP000184171">
    <property type="component" value="Unassembled WGS sequence"/>
</dbReference>
<evidence type="ECO:0000313" key="2">
    <source>
        <dbReference type="EMBL" id="SHJ62960.1"/>
    </source>
</evidence>
<gene>
    <name evidence="2" type="ORF">SAMN02745165_02812</name>
</gene>
<sequence length="133" mass="14738">MKAINKKAKAVFEKMTEGMTTVCSHKRIDNAGGVYMAAIVECINECDWGLIFSIAHYYEQCGDLVSDPEMTFLQGKDGNVYPLSFQQAGLGIYQESVLFGGDGNPDKINVRLQKDHAVFAGQWLVNIKEQQGL</sequence>
<organism evidence="2 3">
    <name type="scientific">Malonomonas rubra DSM 5091</name>
    <dbReference type="NCBI Taxonomy" id="1122189"/>
    <lineage>
        <taxon>Bacteria</taxon>
        <taxon>Pseudomonadati</taxon>
        <taxon>Thermodesulfobacteriota</taxon>
        <taxon>Desulfuromonadia</taxon>
        <taxon>Desulfuromonadales</taxon>
        <taxon>Geopsychrobacteraceae</taxon>
        <taxon>Malonomonas</taxon>
    </lineage>
</organism>